<feature type="compositionally biased region" description="Polar residues" evidence="1">
    <location>
        <begin position="1"/>
        <end position="11"/>
    </location>
</feature>
<dbReference type="InterPro" id="IPR052917">
    <property type="entry name" value="Stress-Dev_Protein"/>
</dbReference>
<dbReference type="PANTHER" id="PTHR34818">
    <property type="entry name" value="PROTEIN BLI-3"/>
    <property type="match status" value="1"/>
</dbReference>
<dbReference type="Pfam" id="PF16242">
    <property type="entry name" value="Pyrid_ox_like"/>
    <property type="match status" value="1"/>
</dbReference>
<feature type="region of interest" description="Disordered" evidence="1">
    <location>
        <begin position="1"/>
        <end position="25"/>
    </location>
</feature>
<gene>
    <name evidence="2" type="ORF">ATEIFO6365_0003059400</name>
</gene>
<evidence type="ECO:0000256" key="1">
    <source>
        <dbReference type="SAM" id="MobiDB-lite"/>
    </source>
</evidence>
<organism evidence="2 3">
    <name type="scientific">Aspergillus terreus</name>
    <dbReference type="NCBI Taxonomy" id="33178"/>
    <lineage>
        <taxon>Eukaryota</taxon>
        <taxon>Fungi</taxon>
        <taxon>Dikarya</taxon>
        <taxon>Ascomycota</taxon>
        <taxon>Pezizomycotina</taxon>
        <taxon>Eurotiomycetes</taxon>
        <taxon>Eurotiomycetidae</taxon>
        <taxon>Eurotiales</taxon>
        <taxon>Aspergillaceae</taxon>
        <taxon>Aspergillus</taxon>
        <taxon>Aspergillus subgen. Circumdati</taxon>
    </lineage>
</organism>
<reference evidence="2 3" key="1">
    <citation type="submission" date="2020-01" db="EMBL/GenBank/DDBJ databases">
        <title>Aspergillus terreus IFO 6365 whole genome shotgun sequence.</title>
        <authorList>
            <person name="Kanamasa S."/>
            <person name="Takahashi H."/>
        </authorList>
    </citation>
    <scope>NUCLEOTIDE SEQUENCE [LARGE SCALE GENOMIC DNA]</scope>
    <source>
        <strain evidence="2 3">IFO 6365</strain>
    </source>
</reference>
<accession>A0A5M3YS18</accession>
<dbReference type="InterPro" id="IPR038725">
    <property type="entry name" value="YdaG_split_barrel_FMN-bd"/>
</dbReference>
<dbReference type="SUPFAM" id="SSF50475">
    <property type="entry name" value="FMN-binding split barrel"/>
    <property type="match status" value="1"/>
</dbReference>
<dbReference type="InterPro" id="IPR012349">
    <property type="entry name" value="Split_barrel_FMN-bd"/>
</dbReference>
<dbReference type="AlphaFoldDB" id="A0A5M3YS18"/>
<proteinExistence type="predicted"/>
<dbReference type="VEuPathDB" id="FungiDB:ATEG_00604"/>
<evidence type="ECO:0000313" key="2">
    <source>
        <dbReference type="EMBL" id="GFF14528.1"/>
    </source>
</evidence>
<comment type="caution">
    <text evidence="2">The sequence shown here is derived from an EMBL/GenBank/DDBJ whole genome shotgun (WGS) entry which is preliminary data.</text>
</comment>
<sequence length="208" mass="22628">MSSTINTSAGNQPVDPYKSKSAEDPPLEQKIEDLVDFISETKYGMLTTKMSDSDLLTSRCMALAGKEHGGIDLIFHTNLFAGKTLDLSVHPQETNMSFLDQVTGSWASISGTAHIIADQETVQKYYTPTLAAWLGDLGDGVHDGGPTDPRIGVIRLEAKLATYSLARRGMFGRAVETIKSAAKGDVAVVNSIRELSTEELAEWRRSHK</sequence>
<dbReference type="EMBL" id="BLJY01000003">
    <property type="protein sequence ID" value="GFF14528.1"/>
    <property type="molecule type" value="Genomic_DNA"/>
</dbReference>
<evidence type="ECO:0000313" key="3">
    <source>
        <dbReference type="Proteomes" id="UP000452235"/>
    </source>
</evidence>
<keyword evidence="3" id="KW-1185">Reference proteome</keyword>
<dbReference type="Proteomes" id="UP000452235">
    <property type="component" value="Unassembled WGS sequence"/>
</dbReference>
<name>A0A5M3YS18_ASPTE</name>
<dbReference type="PANTHER" id="PTHR34818:SF1">
    <property type="entry name" value="PROTEIN BLI-3"/>
    <property type="match status" value="1"/>
</dbReference>
<protein>
    <submittedName>
        <fullName evidence="2">Blue light-inducible protein Bli-3</fullName>
    </submittedName>
</protein>
<dbReference type="Gene3D" id="2.30.110.10">
    <property type="entry name" value="Electron Transport, Fmn-binding Protein, Chain A"/>
    <property type="match status" value="1"/>
</dbReference>
<dbReference type="OrthoDB" id="434253at2759"/>